<evidence type="ECO:0000313" key="9">
    <source>
        <dbReference type="Proteomes" id="UP001151760"/>
    </source>
</evidence>
<reference evidence="8" key="2">
    <citation type="submission" date="2022-01" db="EMBL/GenBank/DDBJ databases">
        <authorList>
            <person name="Yamashiro T."/>
            <person name="Shiraishi A."/>
            <person name="Satake H."/>
            <person name="Nakayama K."/>
        </authorList>
    </citation>
    <scope>NUCLEOTIDE SEQUENCE</scope>
</reference>
<dbReference type="Gene3D" id="3.30.70.270">
    <property type="match status" value="1"/>
</dbReference>
<evidence type="ECO:0000313" key="8">
    <source>
        <dbReference type="EMBL" id="GJT54581.1"/>
    </source>
</evidence>
<dbReference type="SUPFAM" id="SSF53098">
    <property type="entry name" value="Ribonuclease H-like"/>
    <property type="match status" value="1"/>
</dbReference>
<evidence type="ECO:0000256" key="2">
    <source>
        <dbReference type="ARBA" id="ARBA00022695"/>
    </source>
</evidence>
<keyword evidence="2" id="KW-0548">Nucleotidyltransferase</keyword>
<evidence type="ECO:0000256" key="1">
    <source>
        <dbReference type="ARBA" id="ARBA00022679"/>
    </source>
</evidence>
<sequence length="750" mass="85790">MNVYLVKAITTRSGLAYDGPLPPMPPPYVNPDNWDGKETEYAPKVLDFTESGDSTSIISDPPSFTPFEGSEMILEEEIEEFLKHDESLNMDLNDEFSDEEGDVTYLEKLLEVLNDDPFSPITPLEFKKEVKNVESVKTSIEEPPELELKELPSHLEYAFLEKDNKLPVIISKDLKDDEKVKLIEVLKAHKSALAWKISDIKGIDPKKLNDATRKDHFPLPFMDQMLERLAGNEFYCFLDGFSGPMTHLLEKETPFVFSDECKQAFNDLRKKLIESPILVVPNWDYDFEIMCDASDFALGAVLGQRKDKHFHPIHYASKTMTGAQLHYTTTEKEMLAVVYALEKFRPYLVLSKTIVYTDHSAIKYLMAKQDAKSRLLRWILLLQEFNLEIRDKKGAENVAAISFPRLENPHKKCTFEKQNITESFPLESLGKVEEVKEINVNDNVLNENENVVENNVLNNVNVLSDNTTPWFADLANYHAEANGFLMGLSQRNYGRTIKVPITSLVKSLTSDSFWPTIYKDAFNLVKHCDACQRQGKISQRDEMPQNAIQVCEIFDLWGIDFMGPFPSSRGNKYILVAVDYLYNGLDWKLRLLPYLMMSCCFVMAKYGVTHRLSTPYHPQTSGQVEVSNRGIKRILERTIGENRASWSDKLDDALWAFRTAYKTPIGCTPYRFSGFWRIHGSILWKNKAMPHKLSIDGSNLLLLSGKILNIPCFVGRRCCRDNPQTLAAEWGFELRTPVVDAISYLGERPK</sequence>
<keyword evidence="3" id="KW-0540">Nuclease</keyword>
<keyword evidence="1" id="KW-0808">Transferase</keyword>
<dbReference type="Pfam" id="PF17917">
    <property type="entry name" value="RT_RNaseH"/>
    <property type="match status" value="1"/>
</dbReference>
<dbReference type="InterPro" id="IPR041373">
    <property type="entry name" value="RT_RNaseH"/>
</dbReference>
<evidence type="ECO:0000259" key="7">
    <source>
        <dbReference type="Pfam" id="PF17917"/>
    </source>
</evidence>
<organism evidence="8 9">
    <name type="scientific">Tanacetum coccineum</name>
    <dbReference type="NCBI Taxonomy" id="301880"/>
    <lineage>
        <taxon>Eukaryota</taxon>
        <taxon>Viridiplantae</taxon>
        <taxon>Streptophyta</taxon>
        <taxon>Embryophyta</taxon>
        <taxon>Tracheophyta</taxon>
        <taxon>Spermatophyta</taxon>
        <taxon>Magnoliopsida</taxon>
        <taxon>eudicotyledons</taxon>
        <taxon>Gunneridae</taxon>
        <taxon>Pentapetalae</taxon>
        <taxon>asterids</taxon>
        <taxon>campanulids</taxon>
        <taxon>Asterales</taxon>
        <taxon>Asteraceae</taxon>
        <taxon>Asteroideae</taxon>
        <taxon>Anthemideae</taxon>
        <taxon>Anthemidinae</taxon>
        <taxon>Tanacetum</taxon>
    </lineage>
</organism>
<evidence type="ECO:0000256" key="3">
    <source>
        <dbReference type="ARBA" id="ARBA00022722"/>
    </source>
</evidence>
<name>A0ABQ5EU82_9ASTR</name>
<dbReference type="InterPro" id="IPR050951">
    <property type="entry name" value="Retrovirus_Pol_polyprotein"/>
</dbReference>
<gene>
    <name evidence="8" type="ORF">Tco_0989635</name>
</gene>
<dbReference type="EMBL" id="BQNB010016684">
    <property type="protein sequence ID" value="GJT54581.1"/>
    <property type="molecule type" value="Genomic_DNA"/>
</dbReference>
<evidence type="ECO:0000256" key="5">
    <source>
        <dbReference type="ARBA" id="ARBA00022801"/>
    </source>
</evidence>
<keyword evidence="9" id="KW-1185">Reference proteome</keyword>
<dbReference type="InterPro" id="IPR036397">
    <property type="entry name" value="RNaseH_sf"/>
</dbReference>
<feature type="domain" description="Reverse transcriptase RNase H-like" evidence="7">
    <location>
        <begin position="284"/>
        <end position="385"/>
    </location>
</feature>
<protein>
    <submittedName>
        <fullName evidence="8">Reverse transcriptase domain-containing protein</fullName>
    </submittedName>
</protein>
<dbReference type="Gene3D" id="3.10.10.10">
    <property type="entry name" value="HIV Type 1 Reverse Transcriptase, subunit A, domain 1"/>
    <property type="match status" value="1"/>
</dbReference>
<proteinExistence type="predicted"/>
<dbReference type="Gene3D" id="3.30.420.10">
    <property type="entry name" value="Ribonuclease H-like superfamily/Ribonuclease H"/>
    <property type="match status" value="2"/>
</dbReference>
<dbReference type="InterPro" id="IPR012337">
    <property type="entry name" value="RNaseH-like_sf"/>
</dbReference>
<dbReference type="InterPro" id="IPR043502">
    <property type="entry name" value="DNA/RNA_pol_sf"/>
</dbReference>
<dbReference type="InterPro" id="IPR043128">
    <property type="entry name" value="Rev_trsase/Diguanyl_cyclase"/>
</dbReference>
<dbReference type="PANTHER" id="PTHR37984">
    <property type="entry name" value="PROTEIN CBG26694"/>
    <property type="match status" value="1"/>
</dbReference>
<evidence type="ECO:0000256" key="6">
    <source>
        <dbReference type="ARBA" id="ARBA00022918"/>
    </source>
</evidence>
<dbReference type="Proteomes" id="UP001151760">
    <property type="component" value="Unassembled WGS sequence"/>
</dbReference>
<dbReference type="PANTHER" id="PTHR37984:SF5">
    <property type="entry name" value="PROTEIN NYNRIN-LIKE"/>
    <property type="match status" value="1"/>
</dbReference>
<keyword evidence="5" id="KW-0378">Hydrolase</keyword>
<evidence type="ECO:0000256" key="4">
    <source>
        <dbReference type="ARBA" id="ARBA00022759"/>
    </source>
</evidence>
<dbReference type="GO" id="GO:0003964">
    <property type="term" value="F:RNA-directed DNA polymerase activity"/>
    <property type="evidence" value="ECO:0007669"/>
    <property type="project" value="UniProtKB-KW"/>
</dbReference>
<reference evidence="8" key="1">
    <citation type="journal article" date="2022" name="Int. J. Mol. Sci.">
        <title>Draft Genome of Tanacetum Coccineum: Genomic Comparison of Closely Related Tanacetum-Family Plants.</title>
        <authorList>
            <person name="Yamashiro T."/>
            <person name="Shiraishi A."/>
            <person name="Nakayama K."/>
            <person name="Satake H."/>
        </authorList>
    </citation>
    <scope>NUCLEOTIDE SEQUENCE</scope>
</reference>
<comment type="caution">
    <text evidence="8">The sequence shown here is derived from an EMBL/GenBank/DDBJ whole genome shotgun (WGS) entry which is preliminary data.</text>
</comment>
<keyword evidence="4" id="KW-0255">Endonuclease</keyword>
<keyword evidence="6 8" id="KW-0695">RNA-directed DNA polymerase</keyword>
<dbReference type="Gene3D" id="3.10.20.370">
    <property type="match status" value="1"/>
</dbReference>
<dbReference type="SUPFAM" id="SSF56672">
    <property type="entry name" value="DNA/RNA polymerases"/>
    <property type="match status" value="1"/>
</dbReference>
<accession>A0ABQ5EU82</accession>
<dbReference type="CDD" id="cd09274">
    <property type="entry name" value="RNase_HI_RT_Ty3"/>
    <property type="match status" value="1"/>
</dbReference>